<dbReference type="GO" id="GO:0006401">
    <property type="term" value="P:RNA catabolic process"/>
    <property type="evidence" value="ECO:0007669"/>
    <property type="project" value="TreeGrafter"/>
</dbReference>
<dbReference type="EMBL" id="CAJPIJ010000091">
    <property type="protein sequence ID" value="CAG1972641.1"/>
    <property type="molecule type" value="Genomic_DNA"/>
</dbReference>
<dbReference type="InterPro" id="IPR036430">
    <property type="entry name" value="RNase_T2-like_sf"/>
</dbReference>
<dbReference type="GO" id="GO:0033897">
    <property type="term" value="F:ribonuclease T2 activity"/>
    <property type="evidence" value="ECO:0007669"/>
    <property type="project" value="InterPro"/>
</dbReference>
<dbReference type="InterPro" id="IPR018188">
    <property type="entry name" value="RNase_T2_His_AS_1"/>
</dbReference>
<dbReference type="PANTHER" id="PTHR11240">
    <property type="entry name" value="RIBONUCLEASE T2"/>
    <property type="match status" value="1"/>
</dbReference>
<evidence type="ECO:0000256" key="4">
    <source>
        <dbReference type="SAM" id="SignalP"/>
    </source>
</evidence>
<evidence type="ECO:0000313" key="5">
    <source>
        <dbReference type="EMBL" id="CAG1972641.1"/>
    </source>
</evidence>
<dbReference type="Pfam" id="PF00445">
    <property type="entry name" value="Ribonuclease_T2"/>
    <property type="match status" value="1"/>
</dbReference>
<accession>A0A9N8NL70</accession>
<name>A0A9N8NL70_GIBZA</name>
<dbReference type="Proteomes" id="UP000746612">
    <property type="component" value="Unassembled WGS sequence"/>
</dbReference>
<comment type="similarity">
    <text evidence="1 3">Belongs to the RNase T2 family.</text>
</comment>
<evidence type="ECO:0000256" key="1">
    <source>
        <dbReference type="ARBA" id="ARBA00007469"/>
    </source>
</evidence>
<sequence>LQQAQAKHRRRYTMSSLQILSLLTAATSVVALAGTPNVYANSRRGSCYGEASSDDACCYLSPARLLQTQVWDTRPVSGPLDSWTIHGLWPIHNDGSIPHNCDTNRTYTNITQILYHAGAEDIVEEMNKLWESADGDNEGLWQDQWVAHGTCFSSLNRECYGRNYEEAEEAVPYFQKTVSLFKRLPTYEWLRDAGIIPSYSMLYQLSDIQEALERQHGSRVSLRCAGQRLHEIGYHFNVTGTLQDGYFTDSGAIGHWNDCPDLILYEPKGESKKAIFKFETFHPHTSTDVEDL</sequence>
<dbReference type="CDD" id="cd01061">
    <property type="entry name" value="RNase_T2_euk"/>
    <property type="match status" value="1"/>
</dbReference>
<keyword evidence="2" id="KW-1015">Disulfide bond</keyword>
<organism evidence="5 6">
    <name type="scientific">Gibberella zeae</name>
    <name type="common">Wheat head blight fungus</name>
    <name type="synonym">Fusarium graminearum</name>
    <dbReference type="NCBI Taxonomy" id="5518"/>
    <lineage>
        <taxon>Eukaryota</taxon>
        <taxon>Fungi</taxon>
        <taxon>Dikarya</taxon>
        <taxon>Ascomycota</taxon>
        <taxon>Pezizomycotina</taxon>
        <taxon>Sordariomycetes</taxon>
        <taxon>Hypocreomycetidae</taxon>
        <taxon>Hypocreales</taxon>
        <taxon>Nectriaceae</taxon>
        <taxon>Fusarium</taxon>
    </lineage>
</organism>
<dbReference type="InterPro" id="IPR033697">
    <property type="entry name" value="Ribonuclease_T2_eukaryotic"/>
</dbReference>
<dbReference type="GO" id="GO:0003723">
    <property type="term" value="F:RNA binding"/>
    <property type="evidence" value="ECO:0007669"/>
    <property type="project" value="InterPro"/>
</dbReference>
<feature type="chain" id="PRO_5040496661" evidence="4">
    <location>
        <begin position="32"/>
        <end position="292"/>
    </location>
</feature>
<reference evidence="5" key="1">
    <citation type="submission" date="2021-03" db="EMBL/GenBank/DDBJ databases">
        <authorList>
            <person name="Alouane T."/>
            <person name="Langin T."/>
            <person name="Bonhomme L."/>
        </authorList>
    </citation>
    <scope>NUCLEOTIDE SEQUENCE</scope>
    <source>
        <strain evidence="5">MDC_Fg202</strain>
    </source>
</reference>
<dbReference type="PROSITE" id="PS00530">
    <property type="entry name" value="RNASE_T2_1"/>
    <property type="match status" value="1"/>
</dbReference>
<comment type="caution">
    <text evidence="5">The sequence shown here is derived from an EMBL/GenBank/DDBJ whole genome shotgun (WGS) entry which is preliminary data.</text>
</comment>
<evidence type="ECO:0000256" key="2">
    <source>
        <dbReference type="ARBA" id="ARBA00023157"/>
    </source>
</evidence>
<dbReference type="Gene3D" id="3.90.730.10">
    <property type="entry name" value="Ribonuclease T2-like"/>
    <property type="match status" value="1"/>
</dbReference>
<feature type="signal peptide" evidence="4">
    <location>
        <begin position="1"/>
        <end position="31"/>
    </location>
</feature>
<protein>
    <submittedName>
        <fullName evidence="5">Uncharacterized protein</fullName>
    </submittedName>
</protein>
<dbReference type="SUPFAM" id="SSF55895">
    <property type="entry name" value="Ribonuclease Rh-like"/>
    <property type="match status" value="1"/>
</dbReference>
<dbReference type="InterPro" id="IPR001568">
    <property type="entry name" value="RNase_T2-like"/>
</dbReference>
<evidence type="ECO:0000313" key="6">
    <source>
        <dbReference type="Proteomes" id="UP000746612"/>
    </source>
</evidence>
<keyword evidence="4" id="KW-0732">Signal</keyword>
<dbReference type="PANTHER" id="PTHR11240:SF22">
    <property type="entry name" value="RIBONUCLEASE T2"/>
    <property type="match status" value="1"/>
</dbReference>
<feature type="non-terminal residue" evidence="5">
    <location>
        <position position="1"/>
    </location>
</feature>
<evidence type="ECO:0000256" key="3">
    <source>
        <dbReference type="RuleBase" id="RU004328"/>
    </source>
</evidence>
<gene>
    <name evidence="5" type="ORF">MDCFG202_LOCUS108308</name>
</gene>
<dbReference type="GO" id="GO:0005576">
    <property type="term" value="C:extracellular region"/>
    <property type="evidence" value="ECO:0007669"/>
    <property type="project" value="TreeGrafter"/>
</dbReference>
<proteinExistence type="inferred from homology"/>
<dbReference type="AlphaFoldDB" id="A0A9N8NL70"/>